<protein>
    <submittedName>
        <fullName evidence="4">Transcriptional regulator, TetR family</fullName>
    </submittedName>
</protein>
<evidence type="ECO:0000313" key="5">
    <source>
        <dbReference type="Proteomes" id="UP000184278"/>
    </source>
</evidence>
<dbReference type="EMBL" id="FQXK01000011">
    <property type="protein sequence ID" value="SHI11586.1"/>
    <property type="molecule type" value="Genomic_DNA"/>
</dbReference>
<dbReference type="InterPro" id="IPR009057">
    <property type="entry name" value="Homeodomain-like_sf"/>
</dbReference>
<keyword evidence="5" id="KW-1185">Reference proteome</keyword>
<proteinExistence type="predicted"/>
<dbReference type="SUPFAM" id="SSF46689">
    <property type="entry name" value="Homeodomain-like"/>
    <property type="match status" value="1"/>
</dbReference>
<accession>A0A1M5YHU0</accession>
<dbReference type="PANTHER" id="PTHR30328:SF54">
    <property type="entry name" value="HTH-TYPE TRANSCRIPTIONAL REPRESSOR SCO4008"/>
    <property type="match status" value="1"/>
</dbReference>
<dbReference type="OrthoDB" id="9812134at2"/>
<evidence type="ECO:0000256" key="1">
    <source>
        <dbReference type="ARBA" id="ARBA00023125"/>
    </source>
</evidence>
<dbReference type="RefSeq" id="WP_073386736.1">
    <property type="nucleotide sequence ID" value="NZ_FQXK01000011.1"/>
</dbReference>
<evidence type="ECO:0000259" key="3">
    <source>
        <dbReference type="PROSITE" id="PS50977"/>
    </source>
</evidence>
<dbReference type="AlphaFoldDB" id="A0A1M5YHU0"/>
<keyword evidence="1 2" id="KW-0238">DNA-binding</keyword>
<evidence type="ECO:0000313" key="4">
    <source>
        <dbReference type="EMBL" id="SHI11586.1"/>
    </source>
</evidence>
<dbReference type="Gene3D" id="1.10.10.60">
    <property type="entry name" value="Homeodomain-like"/>
    <property type="match status" value="1"/>
</dbReference>
<dbReference type="Proteomes" id="UP000184278">
    <property type="component" value="Unassembled WGS sequence"/>
</dbReference>
<reference evidence="5" key="1">
    <citation type="submission" date="2016-11" db="EMBL/GenBank/DDBJ databases">
        <authorList>
            <person name="Varghese N."/>
            <person name="Submissions S."/>
        </authorList>
    </citation>
    <scope>NUCLEOTIDE SEQUENCE [LARGE SCALE GENOMIC DNA]</scope>
    <source>
        <strain evidence="5">DSM 3071</strain>
    </source>
</reference>
<dbReference type="GO" id="GO:0006355">
    <property type="term" value="P:regulation of DNA-templated transcription"/>
    <property type="evidence" value="ECO:0007669"/>
    <property type="project" value="UniProtKB-ARBA"/>
</dbReference>
<dbReference type="GO" id="GO:0003677">
    <property type="term" value="F:DNA binding"/>
    <property type="evidence" value="ECO:0007669"/>
    <property type="project" value="UniProtKB-UniRule"/>
</dbReference>
<dbReference type="Pfam" id="PF00440">
    <property type="entry name" value="TetR_N"/>
    <property type="match status" value="1"/>
</dbReference>
<dbReference type="STRING" id="1121131.SAMN02745229_01502"/>
<dbReference type="InterPro" id="IPR001647">
    <property type="entry name" value="HTH_TetR"/>
</dbReference>
<dbReference type="Gene3D" id="1.10.357.10">
    <property type="entry name" value="Tetracycline Repressor, domain 2"/>
    <property type="match status" value="1"/>
</dbReference>
<dbReference type="InterPro" id="IPR036271">
    <property type="entry name" value="Tet_transcr_reg_TetR-rel_C_sf"/>
</dbReference>
<dbReference type="InterPro" id="IPR050109">
    <property type="entry name" value="HTH-type_TetR-like_transc_reg"/>
</dbReference>
<feature type="DNA-binding region" description="H-T-H motif" evidence="2">
    <location>
        <begin position="24"/>
        <end position="43"/>
    </location>
</feature>
<evidence type="ECO:0000256" key="2">
    <source>
        <dbReference type="PROSITE-ProRule" id="PRU00335"/>
    </source>
</evidence>
<feature type="domain" description="HTH tetR-type" evidence="3">
    <location>
        <begin position="2"/>
        <end position="61"/>
    </location>
</feature>
<dbReference type="GeneID" id="89508655"/>
<dbReference type="PANTHER" id="PTHR30328">
    <property type="entry name" value="TRANSCRIPTIONAL REPRESSOR"/>
    <property type="match status" value="1"/>
</dbReference>
<gene>
    <name evidence="4" type="ORF">SAMN02745229_01502</name>
</gene>
<dbReference type="SUPFAM" id="SSF48498">
    <property type="entry name" value="Tetracyclin repressor-like, C-terminal domain"/>
    <property type="match status" value="1"/>
</dbReference>
<sequence length="186" mass="21601">MDETQKKILETVIVEYKAKGLKFTMDDIAKELHMSKKTIYKIYHDKEEMLDSMVDYVFNSIKESEHAILNDSGLTTAQKVSKILIALPDSYQNVDFRMMFQLKDKYPTVYAKINERLENDWEETISLIEKGIEEGCIRPISIPTLKIIFEATIEKFLSSDVLIKNNMEYQNALDNMIDILMSGLNK</sequence>
<name>A0A1M5YHU0_BUTFI</name>
<dbReference type="PROSITE" id="PS50977">
    <property type="entry name" value="HTH_TETR_2"/>
    <property type="match status" value="1"/>
</dbReference>
<organism evidence="4 5">
    <name type="scientific">Butyrivibrio fibrisolvens DSM 3071</name>
    <dbReference type="NCBI Taxonomy" id="1121131"/>
    <lineage>
        <taxon>Bacteria</taxon>
        <taxon>Bacillati</taxon>
        <taxon>Bacillota</taxon>
        <taxon>Clostridia</taxon>
        <taxon>Lachnospirales</taxon>
        <taxon>Lachnospiraceae</taxon>
        <taxon>Butyrivibrio</taxon>
    </lineage>
</organism>